<dbReference type="PANTHER" id="PTHR11610">
    <property type="entry name" value="LIPASE"/>
    <property type="match status" value="1"/>
</dbReference>
<dbReference type="AlphaFoldDB" id="A0A7R8YP35"/>
<accession>A0A7R8YP35</accession>
<evidence type="ECO:0000256" key="1">
    <source>
        <dbReference type="ARBA" id="ARBA00004613"/>
    </source>
</evidence>
<evidence type="ECO:0000256" key="4">
    <source>
        <dbReference type="RuleBase" id="RU004262"/>
    </source>
</evidence>
<dbReference type="PANTHER" id="PTHR11610:SF173">
    <property type="entry name" value="LIPASE DOMAIN-CONTAINING PROTEIN-RELATED"/>
    <property type="match status" value="1"/>
</dbReference>
<dbReference type="InterPro" id="IPR000734">
    <property type="entry name" value="TAG_lipase"/>
</dbReference>
<dbReference type="CDD" id="cd00707">
    <property type="entry name" value="Pancreat_lipase_like"/>
    <property type="match status" value="1"/>
</dbReference>
<dbReference type="InterPro" id="IPR029058">
    <property type="entry name" value="AB_hydrolase_fold"/>
</dbReference>
<proteinExistence type="inferred from homology"/>
<comment type="subcellular location">
    <subcellularLocation>
        <location evidence="1">Secreted</location>
    </subcellularLocation>
</comment>
<feature type="signal peptide" evidence="5">
    <location>
        <begin position="1"/>
        <end position="23"/>
    </location>
</feature>
<dbReference type="InterPro" id="IPR013818">
    <property type="entry name" value="Lipase"/>
</dbReference>
<keyword evidence="3" id="KW-0964">Secreted</keyword>
<dbReference type="Proteomes" id="UP000594454">
    <property type="component" value="Chromosome 1"/>
</dbReference>
<evidence type="ECO:0000256" key="2">
    <source>
        <dbReference type="ARBA" id="ARBA00010701"/>
    </source>
</evidence>
<evidence type="ECO:0000256" key="5">
    <source>
        <dbReference type="SAM" id="SignalP"/>
    </source>
</evidence>
<feature type="chain" id="PRO_5030591606" description="Lipase domain-containing protein" evidence="5">
    <location>
        <begin position="24"/>
        <end position="298"/>
    </location>
</feature>
<dbReference type="EMBL" id="LR899009">
    <property type="protein sequence ID" value="CAD7080223.1"/>
    <property type="molecule type" value="Genomic_DNA"/>
</dbReference>
<dbReference type="SUPFAM" id="SSF53474">
    <property type="entry name" value="alpha/beta-Hydrolases"/>
    <property type="match status" value="1"/>
</dbReference>
<dbReference type="GO" id="GO:0016042">
    <property type="term" value="P:lipid catabolic process"/>
    <property type="evidence" value="ECO:0007669"/>
    <property type="project" value="TreeGrafter"/>
</dbReference>
<dbReference type="OrthoDB" id="199913at2759"/>
<keyword evidence="5" id="KW-0732">Signal</keyword>
<dbReference type="OMA" id="IAGAYIK"/>
<dbReference type="GO" id="GO:0005615">
    <property type="term" value="C:extracellular space"/>
    <property type="evidence" value="ECO:0007669"/>
    <property type="project" value="TreeGrafter"/>
</dbReference>
<organism evidence="7 8">
    <name type="scientific">Hermetia illucens</name>
    <name type="common">Black soldier fly</name>
    <dbReference type="NCBI Taxonomy" id="343691"/>
    <lineage>
        <taxon>Eukaryota</taxon>
        <taxon>Metazoa</taxon>
        <taxon>Ecdysozoa</taxon>
        <taxon>Arthropoda</taxon>
        <taxon>Hexapoda</taxon>
        <taxon>Insecta</taxon>
        <taxon>Pterygota</taxon>
        <taxon>Neoptera</taxon>
        <taxon>Endopterygota</taxon>
        <taxon>Diptera</taxon>
        <taxon>Brachycera</taxon>
        <taxon>Stratiomyomorpha</taxon>
        <taxon>Stratiomyidae</taxon>
        <taxon>Hermetiinae</taxon>
        <taxon>Hermetia</taxon>
    </lineage>
</organism>
<keyword evidence="8" id="KW-1185">Reference proteome</keyword>
<reference evidence="7 8" key="1">
    <citation type="submission" date="2020-11" db="EMBL/GenBank/DDBJ databases">
        <authorList>
            <person name="Wallbank WR R."/>
            <person name="Pardo Diaz C."/>
            <person name="Kozak K."/>
            <person name="Martin S."/>
            <person name="Jiggins C."/>
            <person name="Moest M."/>
            <person name="Warren A I."/>
            <person name="Generalovic N T."/>
            <person name="Byers J.R.P. K."/>
            <person name="Montejo-Kovacevich G."/>
            <person name="Yen C E."/>
        </authorList>
    </citation>
    <scope>NUCLEOTIDE SEQUENCE [LARGE SCALE GENOMIC DNA]</scope>
</reference>
<dbReference type="Gene3D" id="3.40.50.1820">
    <property type="entry name" value="alpha/beta hydrolase"/>
    <property type="match status" value="1"/>
</dbReference>
<dbReference type="InterPro" id="IPR033906">
    <property type="entry name" value="Lipase_N"/>
</dbReference>
<protein>
    <recommendedName>
        <fullName evidence="6">Lipase domain-containing protein</fullName>
    </recommendedName>
</protein>
<sequence>MKMLVITGVIIVTLLFSGSQLEAIPSISIDDVGFYLFTPKNPTEGQKLKINDTDLLDDSNFNFNWPIRIIIHGYESSKDSYINIAIRNEYFKKGNFNVISVDWSYYSHTLYPIAMDQVTPVGTFVGELTKFLNRQGASYDKMYLIGHSLGAHIAGVAGNHISPELYNTIFALDPARPGFEGMALERKIDRNDAWYVESIQTNTFLFGVGMVEPVGDAAFYPNHLDPIQPGCDEISCSHTRSIDYFVESINSDVGFLAKACSACSEYVRMGGEPSTPKEGIFDLSTNAEPPFARGKYGA</sequence>
<dbReference type="GO" id="GO:0017171">
    <property type="term" value="F:serine hydrolase activity"/>
    <property type="evidence" value="ECO:0007669"/>
    <property type="project" value="TreeGrafter"/>
</dbReference>
<evidence type="ECO:0000256" key="3">
    <source>
        <dbReference type="ARBA" id="ARBA00022525"/>
    </source>
</evidence>
<evidence type="ECO:0000259" key="6">
    <source>
        <dbReference type="Pfam" id="PF00151"/>
    </source>
</evidence>
<dbReference type="PRINTS" id="PR00821">
    <property type="entry name" value="TAGLIPASE"/>
</dbReference>
<feature type="domain" description="Lipase" evidence="6">
    <location>
        <begin position="31"/>
        <end position="267"/>
    </location>
</feature>
<gene>
    <name evidence="7" type="ORF">HERILL_LOCUS3389</name>
</gene>
<comment type="similarity">
    <text evidence="2 4">Belongs to the AB hydrolase superfamily. Lipase family.</text>
</comment>
<name>A0A7R8YP35_HERIL</name>
<evidence type="ECO:0000313" key="7">
    <source>
        <dbReference type="EMBL" id="CAD7080223.1"/>
    </source>
</evidence>
<dbReference type="GO" id="GO:0016298">
    <property type="term" value="F:lipase activity"/>
    <property type="evidence" value="ECO:0007669"/>
    <property type="project" value="InterPro"/>
</dbReference>
<dbReference type="InParanoid" id="A0A7R8YP35"/>
<dbReference type="Pfam" id="PF00151">
    <property type="entry name" value="Lipase"/>
    <property type="match status" value="1"/>
</dbReference>
<evidence type="ECO:0000313" key="8">
    <source>
        <dbReference type="Proteomes" id="UP000594454"/>
    </source>
</evidence>